<accession>A0AAE0P0C1</accession>
<reference evidence="1" key="2">
    <citation type="submission" date="2023-06" db="EMBL/GenBank/DDBJ databases">
        <authorList>
            <consortium name="Lawrence Berkeley National Laboratory"/>
            <person name="Haridas S."/>
            <person name="Hensen N."/>
            <person name="Bonometti L."/>
            <person name="Westerberg I."/>
            <person name="Brannstrom I.O."/>
            <person name="Guillou S."/>
            <person name="Cros-Aarteil S."/>
            <person name="Calhoun S."/>
            <person name="Kuo A."/>
            <person name="Mondo S."/>
            <person name="Pangilinan J."/>
            <person name="Riley R."/>
            <person name="LaButti K."/>
            <person name="Andreopoulos B."/>
            <person name="Lipzen A."/>
            <person name="Chen C."/>
            <person name="Yanf M."/>
            <person name="Daum C."/>
            <person name="Ng V."/>
            <person name="Clum A."/>
            <person name="Steindorff A."/>
            <person name="Ohm R."/>
            <person name="Martin F."/>
            <person name="Silar P."/>
            <person name="Natvig D."/>
            <person name="Lalanne C."/>
            <person name="Gautier V."/>
            <person name="Ament-velasquez S.L."/>
            <person name="Kruys A."/>
            <person name="Hutchinson M.I."/>
            <person name="Powell A.J."/>
            <person name="Barry K."/>
            <person name="Miller A.N."/>
            <person name="Grigoriev I.V."/>
            <person name="Debuchy R."/>
            <person name="Gladieux P."/>
            <person name="Thoren M.H."/>
            <person name="Johannesson H."/>
        </authorList>
    </citation>
    <scope>NUCLEOTIDE SEQUENCE</scope>
    <source>
        <strain evidence="1">CBS 232.78</strain>
    </source>
</reference>
<gene>
    <name evidence="1" type="ORF">B0H63DRAFT_520121</name>
</gene>
<evidence type="ECO:0000313" key="2">
    <source>
        <dbReference type="Proteomes" id="UP001285441"/>
    </source>
</evidence>
<reference evidence="1" key="1">
    <citation type="journal article" date="2023" name="Mol. Phylogenet. Evol.">
        <title>Genome-scale phylogeny and comparative genomics of the fungal order Sordariales.</title>
        <authorList>
            <person name="Hensen N."/>
            <person name="Bonometti L."/>
            <person name="Westerberg I."/>
            <person name="Brannstrom I.O."/>
            <person name="Guillou S."/>
            <person name="Cros-Aarteil S."/>
            <person name="Calhoun S."/>
            <person name="Haridas S."/>
            <person name="Kuo A."/>
            <person name="Mondo S."/>
            <person name="Pangilinan J."/>
            <person name="Riley R."/>
            <person name="LaButti K."/>
            <person name="Andreopoulos B."/>
            <person name="Lipzen A."/>
            <person name="Chen C."/>
            <person name="Yan M."/>
            <person name="Daum C."/>
            <person name="Ng V."/>
            <person name="Clum A."/>
            <person name="Steindorff A."/>
            <person name="Ohm R.A."/>
            <person name="Martin F."/>
            <person name="Silar P."/>
            <person name="Natvig D.O."/>
            <person name="Lalanne C."/>
            <person name="Gautier V."/>
            <person name="Ament-Velasquez S.L."/>
            <person name="Kruys A."/>
            <person name="Hutchinson M.I."/>
            <person name="Powell A.J."/>
            <person name="Barry K."/>
            <person name="Miller A.N."/>
            <person name="Grigoriev I.V."/>
            <person name="Debuchy R."/>
            <person name="Gladieux P."/>
            <person name="Hiltunen Thoren M."/>
            <person name="Johannesson H."/>
        </authorList>
    </citation>
    <scope>NUCLEOTIDE SEQUENCE</scope>
    <source>
        <strain evidence="1">CBS 232.78</strain>
    </source>
</reference>
<dbReference type="Proteomes" id="UP001285441">
    <property type="component" value="Unassembled WGS sequence"/>
</dbReference>
<proteinExistence type="predicted"/>
<comment type="caution">
    <text evidence="1">The sequence shown here is derived from an EMBL/GenBank/DDBJ whole genome shotgun (WGS) entry which is preliminary data.</text>
</comment>
<dbReference type="EMBL" id="JAULSW010000002">
    <property type="protein sequence ID" value="KAK3390919.1"/>
    <property type="molecule type" value="Genomic_DNA"/>
</dbReference>
<protein>
    <submittedName>
        <fullName evidence="1">Uncharacterized protein</fullName>
    </submittedName>
</protein>
<evidence type="ECO:0000313" key="1">
    <source>
        <dbReference type="EMBL" id="KAK3390919.1"/>
    </source>
</evidence>
<dbReference type="AlphaFoldDB" id="A0AAE0P0C1"/>
<keyword evidence="2" id="KW-1185">Reference proteome</keyword>
<organism evidence="1 2">
    <name type="scientific">Podospora didyma</name>
    <dbReference type="NCBI Taxonomy" id="330526"/>
    <lineage>
        <taxon>Eukaryota</taxon>
        <taxon>Fungi</taxon>
        <taxon>Dikarya</taxon>
        <taxon>Ascomycota</taxon>
        <taxon>Pezizomycotina</taxon>
        <taxon>Sordariomycetes</taxon>
        <taxon>Sordariomycetidae</taxon>
        <taxon>Sordariales</taxon>
        <taxon>Podosporaceae</taxon>
        <taxon>Podospora</taxon>
    </lineage>
</organism>
<name>A0AAE0P0C1_9PEZI</name>
<sequence length="75" mass="8149">MVPGSCMFLSSRLLVAGTGQDADDVQMSALLGLTRRRSAADDLCSPTLMEAHTVEGFALYVPPRRMLTYKAVEDD</sequence>